<evidence type="ECO:0000313" key="1">
    <source>
        <dbReference type="EMBL" id="KAJ1169514.1"/>
    </source>
</evidence>
<dbReference type="Proteomes" id="UP001066276">
    <property type="component" value="Chromosome 4_1"/>
</dbReference>
<dbReference type="AlphaFoldDB" id="A0AAV7SZF1"/>
<accession>A0AAV7SZF1</accession>
<name>A0AAV7SZF1_PLEWA</name>
<gene>
    <name evidence="1" type="ORF">NDU88_001407</name>
</gene>
<evidence type="ECO:0000313" key="2">
    <source>
        <dbReference type="Proteomes" id="UP001066276"/>
    </source>
</evidence>
<dbReference type="EMBL" id="JANPWB010000007">
    <property type="protein sequence ID" value="KAJ1169514.1"/>
    <property type="molecule type" value="Genomic_DNA"/>
</dbReference>
<comment type="caution">
    <text evidence="1">The sequence shown here is derived from an EMBL/GenBank/DDBJ whole genome shotgun (WGS) entry which is preliminary data.</text>
</comment>
<proteinExistence type="predicted"/>
<sequence length="72" mass="8415">MEICSRCDKRGNRVTQRSVVRGERLVRLRGKTSVVQHASLEGEKRKFQLREKQGESYAVSDRYGCWARFLVL</sequence>
<protein>
    <submittedName>
        <fullName evidence="1">Uncharacterized protein</fullName>
    </submittedName>
</protein>
<reference evidence="1" key="1">
    <citation type="journal article" date="2022" name="bioRxiv">
        <title>Sequencing and chromosome-scale assembly of the giantPleurodeles waltlgenome.</title>
        <authorList>
            <person name="Brown T."/>
            <person name="Elewa A."/>
            <person name="Iarovenko S."/>
            <person name="Subramanian E."/>
            <person name="Araus A.J."/>
            <person name="Petzold A."/>
            <person name="Susuki M."/>
            <person name="Suzuki K.-i.T."/>
            <person name="Hayashi T."/>
            <person name="Toyoda A."/>
            <person name="Oliveira C."/>
            <person name="Osipova E."/>
            <person name="Leigh N.D."/>
            <person name="Simon A."/>
            <person name="Yun M.H."/>
        </authorList>
    </citation>
    <scope>NUCLEOTIDE SEQUENCE</scope>
    <source>
        <strain evidence="1">20211129_DDA</strain>
        <tissue evidence="1">Liver</tissue>
    </source>
</reference>
<keyword evidence="2" id="KW-1185">Reference proteome</keyword>
<organism evidence="1 2">
    <name type="scientific">Pleurodeles waltl</name>
    <name type="common">Iberian ribbed newt</name>
    <dbReference type="NCBI Taxonomy" id="8319"/>
    <lineage>
        <taxon>Eukaryota</taxon>
        <taxon>Metazoa</taxon>
        <taxon>Chordata</taxon>
        <taxon>Craniata</taxon>
        <taxon>Vertebrata</taxon>
        <taxon>Euteleostomi</taxon>
        <taxon>Amphibia</taxon>
        <taxon>Batrachia</taxon>
        <taxon>Caudata</taxon>
        <taxon>Salamandroidea</taxon>
        <taxon>Salamandridae</taxon>
        <taxon>Pleurodelinae</taxon>
        <taxon>Pleurodeles</taxon>
    </lineage>
</organism>